<dbReference type="Proteomes" id="UP000198802">
    <property type="component" value="Unassembled WGS sequence"/>
</dbReference>
<evidence type="ECO:0000313" key="2">
    <source>
        <dbReference type="EMBL" id="CUU56001.1"/>
    </source>
</evidence>
<dbReference type="AlphaFoldDB" id="A0A0S4QK80"/>
<accession>A0A0S4QK80</accession>
<evidence type="ECO:0000256" key="1">
    <source>
        <dbReference type="SAM" id="MobiDB-lite"/>
    </source>
</evidence>
<feature type="region of interest" description="Disordered" evidence="1">
    <location>
        <begin position="197"/>
        <end position="217"/>
    </location>
</feature>
<evidence type="ECO:0000313" key="3">
    <source>
        <dbReference type="Proteomes" id="UP000198802"/>
    </source>
</evidence>
<dbReference type="RefSeq" id="WP_242666198.1">
    <property type="nucleotide sequence ID" value="NZ_FAOZ01000006.1"/>
</dbReference>
<protein>
    <submittedName>
        <fullName evidence="2">FxsC C-terminal domain-containing protein</fullName>
    </submittedName>
</protein>
<dbReference type="NCBIfam" id="TIGR04276">
    <property type="entry name" value="FxsC_Cterm"/>
    <property type="match status" value="1"/>
</dbReference>
<sequence length="460" mass="50223">MTRNFVLHHAGTPGEDRYAEQFLDDIQDEVDRAVGTGTGDTESIRGRFTRVTGTRFGIPADGSQVIDPVILSCAALVSLNTDGYLRDQQRMWERRLFRERLRWHLQFTGRASPAHIGVRWFSDAASPAPTTADALIDADLGPEYATTGALRLLRTAPESESYRRLVVDIARRILDAAHDPVPVMSEEDVRFVPRIPTAASAGAPPGAPSPPAWERSRAGGGRATVVLAVPAQEDLPPQRRDRGYYGRTAAEWRPFLPGTGASAFDIVRATMEDAGIHDIACEQLSVRTFENPPSALDDERVVAVLVDPWIASGGNADDALARLAEWRRRSGAVVGIFLITAEGDEETAAQAAVLTNRLRHLLKEDAALFRSRTWLPAVDDAARLASSARPFVVRARNRLLAERRRAALVSSAAPGGPATDRLAPERNVWARPYHRMWMSDAADTTRPASHRTLGAGVETA</sequence>
<keyword evidence="3" id="KW-1185">Reference proteome</keyword>
<dbReference type="EMBL" id="FAOZ01000006">
    <property type="protein sequence ID" value="CUU56001.1"/>
    <property type="molecule type" value="Genomic_DNA"/>
</dbReference>
<reference evidence="3" key="1">
    <citation type="submission" date="2015-11" db="EMBL/GenBank/DDBJ databases">
        <authorList>
            <person name="Varghese N."/>
        </authorList>
    </citation>
    <scope>NUCLEOTIDE SEQUENCE [LARGE SCALE GENOMIC DNA]</scope>
    <source>
        <strain evidence="3">DSM 45899</strain>
    </source>
</reference>
<dbReference type="InterPro" id="IPR026367">
    <property type="entry name" value="FxsC_C"/>
</dbReference>
<gene>
    <name evidence="2" type="ORF">Ga0074812_106256</name>
</gene>
<proteinExistence type="predicted"/>
<organism evidence="2 3">
    <name type="scientific">Parafrankia irregularis</name>
    <dbReference type="NCBI Taxonomy" id="795642"/>
    <lineage>
        <taxon>Bacteria</taxon>
        <taxon>Bacillati</taxon>
        <taxon>Actinomycetota</taxon>
        <taxon>Actinomycetes</taxon>
        <taxon>Frankiales</taxon>
        <taxon>Frankiaceae</taxon>
        <taxon>Parafrankia</taxon>
    </lineage>
</organism>
<name>A0A0S4QK80_9ACTN</name>